<dbReference type="InterPro" id="IPR004240">
    <property type="entry name" value="EMP70"/>
</dbReference>
<dbReference type="Pfam" id="PF02990">
    <property type="entry name" value="EMP70"/>
    <property type="match status" value="1"/>
</dbReference>
<keyword evidence="6 9" id="KW-1133">Transmembrane helix</keyword>
<feature type="transmembrane region" description="Helical" evidence="9">
    <location>
        <begin position="620"/>
        <end position="649"/>
    </location>
</feature>
<feature type="transmembrane region" description="Helical" evidence="9">
    <location>
        <begin position="509"/>
        <end position="536"/>
    </location>
</feature>
<comment type="subcellular location">
    <subcellularLocation>
        <location evidence="2">Golgi apparatus</location>
    </subcellularLocation>
    <subcellularLocation>
        <location evidence="1">Membrane</location>
        <topology evidence="1">Multi-pass membrane protein</topology>
    </subcellularLocation>
</comment>
<feature type="transmembrane region" description="Helical" evidence="9">
    <location>
        <begin position="548"/>
        <end position="574"/>
    </location>
</feature>
<evidence type="ECO:0000256" key="8">
    <source>
        <dbReference type="ARBA" id="ARBA00023136"/>
    </source>
</evidence>
<feature type="chain" id="PRO_5007356147" description="Transmembrane 9 superfamily member" evidence="9">
    <location>
        <begin position="20"/>
        <end position="659"/>
    </location>
</feature>
<keyword evidence="11" id="KW-1185">Reference proteome</keyword>
<keyword evidence="7" id="KW-0333">Golgi apparatus</keyword>
<evidence type="ECO:0000256" key="3">
    <source>
        <dbReference type="ARBA" id="ARBA00005227"/>
    </source>
</evidence>
<proteinExistence type="inferred from homology"/>
<evidence type="ECO:0000256" key="5">
    <source>
        <dbReference type="ARBA" id="ARBA00022729"/>
    </source>
</evidence>
<feature type="transmembrane region" description="Helical" evidence="9">
    <location>
        <begin position="325"/>
        <end position="351"/>
    </location>
</feature>
<comment type="similarity">
    <text evidence="3 9">Belongs to the nonaspanin (TM9SF) (TC 9.A.2) family.</text>
</comment>
<name>A0A0V1Q677_9ASCO</name>
<evidence type="ECO:0000256" key="6">
    <source>
        <dbReference type="ARBA" id="ARBA00022989"/>
    </source>
</evidence>
<dbReference type="GO" id="GO:0005794">
    <property type="term" value="C:Golgi apparatus"/>
    <property type="evidence" value="ECO:0007669"/>
    <property type="project" value="UniProtKB-SubCell"/>
</dbReference>
<evidence type="ECO:0000256" key="9">
    <source>
        <dbReference type="RuleBase" id="RU363079"/>
    </source>
</evidence>
<reference evidence="10 11" key="1">
    <citation type="submission" date="2015-11" db="EMBL/GenBank/DDBJ databases">
        <title>The genome of Debaryomyces fabryi.</title>
        <authorList>
            <person name="Tafer H."/>
            <person name="Lopandic K."/>
        </authorList>
    </citation>
    <scope>NUCLEOTIDE SEQUENCE [LARGE SCALE GENOMIC DNA]</scope>
    <source>
        <strain evidence="10 11">CBS 789</strain>
    </source>
</reference>
<dbReference type="RefSeq" id="XP_015470116.1">
    <property type="nucleotide sequence ID" value="XM_015609114.1"/>
</dbReference>
<dbReference type="PANTHER" id="PTHR10766">
    <property type="entry name" value="TRANSMEMBRANE 9 SUPERFAMILY PROTEIN"/>
    <property type="match status" value="1"/>
</dbReference>
<dbReference type="OrthoDB" id="1666796at2759"/>
<comment type="caution">
    <text evidence="10">The sequence shown here is derived from an EMBL/GenBank/DDBJ whole genome shotgun (WGS) entry which is preliminary data.</text>
</comment>
<dbReference type="AlphaFoldDB" id="A0A0V1Q677"/>
<feature type="transmembrane region" description="Helical" evidence="9">
    <location>
        <begin position="371"/>
        <end position="396"/>
    </location>
</feature>
<dbReference type="GeneID" id="26837293"/>
<dbReference type="PANTHER" id="PTHR10766:SF55">
    <property type="entry name" value="TRANSMEMBRANE 9 SUPERFAMILY MEMBER 4"/>
    <property type="match status" value="1"/>
</dbReference>
<evidence type="ECO:0000313" key="10">
    <source>
        <dbReference type="EMBL" id="KSA04014.1"/>
    </source>
</evidence>
<feature type="transmembrane region" description="Helical" evidence="9">
    <location>
        <begin position="586"/>
        <end position="608"/>
    </location>
</feature>
<evidence type="ECO:0000313" key="11">
    <source>
        <dbReference type="Proteomes" id="UP000054251"/>
    </source>
</evidence>
<sequence length="659" mass="74594">MKNICIPFVLLLCIQYVCAIDLGFSPRYYRHGEQVDLIVNKVESDNTQLPYSYKDLPFVCPPEKPVHLSLGEILRGDRLWKSLYDLKFGVDMPCVRLCDLISKETGMLKADTLIKNGYVVHWLVDGLPGATTFVSGNRNNKYYAAGFPLGFTQDGISYIYNHVMIVIRYHKDPSNKQLSSIVGFEVYPKSVSNEECPGSSKNYDNFAITFERDSQQQIVPEKTVIPYTYSVYWREDNTIDYSSRWDLYYENETTSSHKIHWFSFINSMVLLFLVSLIVAVVLLRVLKSDIQANSPSLPTSEYDATINSSWKSLSNDITKRPKFPLFLSVLVASGIQLIIATIGVIVVFVINSKFSIGSSFSSNTFFNNHQGAFFSISLTFFVVSGIIPSFCGIILHKIFNNDYLNSEYNKSKTFTSSILLSGFLPSLILSIVLFLNFFVWAKHASTALPFGTIIVLLLVFFIIELPLGIIGGYYGNKHKFDRKSFLLTNSGHKSDNDDKHLRAKKKTSWLLNPAFSVLIFGLIPFGIVYVELLFIFNSVWLEKTTFYYMYGFLLLTAIVLIVIIAESIIIATYISIAVYTNPNWQWLSFNVGSSVGWYILGYSVYYFIFYLNVNDFVSALLYFCYMTLTSCLIGVACGAAGTLTGLLFIKKIYGSIKVD</sequence>
<accession>A0A0V1Q677</accession>
<evidence type="ECO:0000256" key="2">
    <source>
        <dbReference type="ARBA" id="ARBA00004555"/>
    </source>
</evidence>
<feature type="transmembrane region" description="Helical" evidence="9">
    <location>
        <begin position="447"/>
        <end position="474"/>
    </location>
</feature>
<evidence type="ECO:0000256" key="1">
    <source>
        <dbReference type="ARBA" id="ARBA00004141"/>
    </source>
</evidence>
<evidence type="ECO:0000256" key="4">
    <source>
        <dbReference type="ARBA" id="ARBA00022692"/>
    </source>
</evidence>
<keyword evidence="8 9" id="KW-0472">Membrane</keyword>
<feature type="signal peptide" evidence="9">
    <location>
        <begin position="1"/>
        <end position="19"/>
    </location>
</feature>
<organism evidence="10 11">
    <name type="scientific">Debaryomyces fabryi</name>
    <dbReference type="NCBI Taxonomy" id="58627"/>
    <lineage>
        <taxon>Eukaryota</taxon>
        <taxon>Fungi</taxon>
        <taxon>Dikarya</taxon>
        <taxon>Ascomycota</taxon>
        <taxon>Saccharomycotina</taxon>
        <taxon>Pichiomycetes</taxon>
        <taxon>Debaryomycetaceae</taxon>
        <taxon>Debaryomyces</taxon>
    </lineage>
</organism>
<keyword evidence="5 9" id="KW-0732">Signal</keyword>
<evidence type="ECO:0000256" key="7">
    <source>
        <dbReference type="ARBA" id="ARBA00023034"/>
    </source>
</evidence>
<protein>
    <recommendedName>
        <fullName evidence="9">Transmembrane 9 superfamily member</fullName>
    </recommendedName>
</protein>
<dbReference type="Proteomes" id="UP000054251">
    <property type="component" value="Unassembled WGS sequence"/>
</dbReference>
<dbReference type="GO" id="GO:0016020">
    <property type="term" value="C:membrane"/>
    <property type="evidence" value="ECO:0007669"/>
    <property type="project" value="UniProtKB-SubCell"/>
</dbReference>
<feature type="transmembrane region" description="Helical" evidence="9">
    <location>
        <begin position="417"/>
        <end position="441"/>
    </location>
</feature>
<gene>
    <name evidence="10" type="ORF">AC631_00284</name>
</gene>
<dbReference type="GO" id="GO:0072657">
    <property type="term" value="P:protein localization to membrane"/>
    <property type="evidence" value="ECO:0007669"/>
    <property type="project" value="TreeGrafter"/>
</dbReference>
<feature type="transmembrane region" description="Helical" evidence="9">
    <location>
        <begin position="261"/>
        <end position="286"/>
    </location>
</feature>
<dbReference type="EMBL" id="LMYN01000003">
    <property type="protein sequence ID" value="KSA04014.1"/>
    <property type="molecule type" value="Genomic_DNA"/>
</dbReference>
<keyword evidence="4 9" id="KW-0812">Transmembrane</keyword>